<accession>A0A2V1D4G4</accession>
<keyword evidence="2" id="KW-1185">Reference proteome</keyword>
<protein>
    <recommendedName>
        <fullName evidence="3">F-box domain-containing protein</fullName>
    </recommendedName>
</protein>
<evidence type="ECO:0000313" key="1">
    <source>
        <dbReference type="EMBL" id="PVH92908.1"/>
    </source>
</evidence>
<organism evidence="1 2">
    <name type="scientific">Periconia macrospinosa</name>
    <dbReference type="NCBI Taxonomy" id="97972"/>
    <lineage>
        <taxon>Eukaryota</taxon>
        <taxon>Fungi</taxon>
        <taxon>Dikarya</taxon>
        <taxon>Ascomycota</taxon>
        <taxon>Pezizomycotina</taxon>
        <taxon>Dothideomycetes</taxon>
        <taxon>Pleosporomycetidae</taxon>
        <taxon>Pleosporales</taxon>
        <taxon>Massarineae</taxon>
        <taxon>Periconiaceae</taxon>
        <taxon>Periconia</taxon>
    </lineage>
</organism>
<dbReference type="AlphaFoldDB" id="A0A2V1D4G4"/>
<dbReference type="EMBL" id="KZ805634">
    <property type="protein sequence ID" value="PVH92908.1"/>
    <property type="molecule type" value="Genomic_DNA"/>
</dbReference>
<sequence>MHRYGVCNLLTTLSYPPWTKGLDRVVYMTQHGEERFPFYAYVQPNDVCTVNSHHNASFWSFSRLPAEIQVHVLAMCPASTLFRLMHTSLKLRTEALKLFWAKADTYFLVDAHWLINKAYPGDSMWDMAFLVQVQNVEIDYSSVLNNRICMRQEDERVEIQSNLVDIFWASLRDRVLNVKRVILNYNEGSTGREYGLDRIPLALRLLVEASPHGIETCVLFLERKQTSRPTTWRTATWRRCLLRRTEQGVWEEGNLEKFRKTILMPPKIFRGPVGSFGELLYQCYTKIPLQRYGLWPLMVEALDRHHFDVGRNEPFPCPVASCTAYFSKGGEWTIYAAEEHY</sequence>
<dbReference type="OrthoDB" id="5397557at2759"/>
<name>A0A2V1D4G4_9PLEO</name>
<reference evidence="1 2" key="1">
    <citation type="journal article" date="2018" name="Sci. Rep.">
        <title>Comparative genomics provides insights into the lifestyle and reveals functional heterogeneity of dark septate endophytic fungi.</title>
        <authorList>
            <person name="Knapp D.G."/>
            <person name="Nemeth J.B."/>
            <person name="Barry K."/>
            <person name="Hainaut M."/>
            <person name="Henrissat B."/>
            <person name="Johnson J."/>
            <person name="Kuo A."/>
            <person name="Lim J.H.P."/>
            <person name="Lipzen A."/>
            <person name="Nolan M."/>
            <person name="Ohm R.A."/>
            <person name="Tamas L."/>
            <person name="Grigoriev I.V."/>
            <person name="Spatafora J.W."/>
            <person name="Nagy L.G."/>
            <person name="Kovacs G.M."/>
        </authorList>
    </citation>
    <scope>NUCLEOTIDE SEQUENCE [LARGE SCALE GENOMIC DNA]</scope>
    <source>
        <strain evidence="1 2">DSE2036</strain>
    </source>
</reference>
<proteinExistence type="predicted"/>
<evidence type="ECO:0000313" key="2">
    <source>
        <dbReference type="Proteomes" id="UP000244855"/>
    </source>
</evidence>
<dbReference type="Proteomes" id="UP000244855">
    <property type="component" value="Unassembled WGS sequence"/>
</dbReference>
<evidence type="ECO:0008006" key="3">
    <source>
        <dbReference type="Google" id="ProtNLM"/>
    </source>
</evidence>
<gene>
    <name evidence="1" type="ORF">DM02DRAFT_259704</name>
</gene>